<reference evidence="1 2" key="1">
    <citation type="submission" date="2021-12" db="EMBL/GenBank/DDBJ databases">
        <title>Discovery of the Pendulisporaceae a myxobacterial family with distinct sporulation behavior and unique specialized metabolism.</title>
        <authorList>
            <person name="Garcia R."/>
            <person name="Popoff A."/>
            <person name="Bader C.D."/>
            <person name="Loehr J."/>
            <person name="Walesch S."/>
            <person name="Walt C."/>
            <person name="Boldt J."/>
            <person name="Bunk B."/>
            <person name="Haeckl F.J.F.P.J."/>
            <person name="Gunesch A.P."/>
            <person name="Birkelbach J."/>
            <person name="Nuebel U."/>
            <person name="Pietschmann T."/>
            <person name="Bach T."/>
            <person name="Mueller R."/>
        </authorList>
    </citation>
    <scope>NUCLEOTIDE SEQUENCE [LARGE SCALE GENOMIC DNA]</scope>
    <source>
        <strain evidence="1 2">MSr11954</strain>
    </source>
</reference>
<evidence type="ECO:0000313" key="1">
    <source>
        <dbReference type="EMBL" id="WXB12060.1"/>
    </source>
</evidence>
<sequence>MNVISYLSFVSFVAGVGAMAERVRPRAVGAISNAFGAIATIVQENAIRRKVDASLSGGRWDKRDKR</sequence>
<organism evidence="1 2">
    <name type="scientific">Pendulispora albinea</name>
    <dbReference type="NCBI Taxonomy" id="2741071"/>
    <lineage>
        <taxon>Bacteria</taxon>
        <taxon>Pseudomonadati</taxon>
        <taxon>Myxococcota</taxon>
        <taxon>Myxococcia</taxon>
        <taxon>Myxococcales</taxon>
        <taxon>Sorangiineae</taxon>
        <taxon>Pendulisporaceae</taxon>
        <taxon>Pendulispora</taxon>
    </lineage>
</organism>
<protein>
    <submittedName>
        <fullName evidence="1">Uncharacterized protein</fullName>
    </submittedName>
</protein>
<accession>A0ABZ2LSC7</accession>
<gene>
    <name evidence="1" type="ORF">LZC94_29920</name>
</gene>
<proteinExistence type="predicted"/>
<name>A0ABZ2LSC7_9BACT</name>
<dbReference type="EMBL" id="CP089984">
    <property type="protein sequence ID" value="WXB12060.1"/>
    <property type="molecule type" value="Genomic_DNA"/>
</dbReference>
<evidence type="ECO:0000313" key="2">
    <source>
        <dbReference type="Proteomes" id="UP001370348"/>
    </source>
</evidence>
<dbReference type="Proteomes" id="UP001370348">
    <property type="component" value="Chromosome"/>
</dbReference>
<dbReference type="RefSeq" id="WP_394821677.1">
    <property type="nucleotide sequence ID" value="NZ_CP089984.1"/>
</dbReference>
<keyword evidence="2" id="KW-1185">Reference proteome</keyword>